<gene>
    <name evidence="1" type="ORF">ACFPO9_06500</name>
</gene>
<dbReference type="Proteomes" id="UP001596086">
    <property type="component" value="Unassembled WGS sequence"/>
</dbReference>
<protein>
    <recommendedName>
        <fullName evidence="3">Cupin domain-containing protein</fullName>
    </recommendedName>
</protein>
<name>A0ABW0RVH7_9BURK</name>
<dbReference type="EMBL" id="JBHSMZ010000004">
    <property type="protein sequence ID" value="MFC5548162.1"/>
    <property type="molecule type" value="Genomic_DNA"/>
</dbReference>
<proteinExistence type="predicted"/>
<keyword evidence="2" id="KW-1185">Reference proteome</keyword>
<organism evidence="1 2">
    <name type="scientific">Massilia aerilata</name>
    <dbReference type="NCBI Taxonomy" id="453817"/>
    <lineage>
        <taxon>Bacteria</taxon>
        <taxon>Pseudomonadati</taxon>
        <taxon>Pseudomonadota</taxon>
        <taxon>Betaproteobacteria</taxon>
        <taxon>Burkholderiales</taxon>
        <taxon>Oxalobacteraceae</taxon>
        <taxon>Telluria group</taxon>
        <taxon>Massilia</taxon>
    </lineage>
</organism>
<evidence type="ECO:0000313" key="1">
    <source>
        <dbReference type="EMBL" id="MFC5548162.1"/>
    </source>
</evidence>
<accession>A0ABW0RVH7</accession>
<evidence type="ECO:0008006" key="3">
    <source>
        <dbReference type="Google" id="ProtNLM"/>
    </source>
</evidence>
<reference evidence="2" key="1">
    <citation type="journal article" date="2019" name="Int. J. Syst. Evol. Microbiol.">
        <title>The Global Catalogue of Microorganisms (GCM) 10K type strain sequencing project: providing services to taxonomists for standard genome sequencing and annotation.</title>
        <authorList>
            <consortium name="The Broad Institute Genomics Platform"/>
            <consortium name="The Broad Institute Genome Sequencing Center for Infectious Disease"/>
            <person name="Wu L."/>
            <person name="Ma J."/>
        </authorList>
    </citation>
    <scope>NUCLEOTIDE SEQUENCE [LARGE SCALE GENOMIC DNA]</scope>
    <source>
        <strain evidence="2">CGMCC 4.5798</strain>
    </source>
</reference>
<comment type="caution">
    <text evidence="1">The sequence shown here is derived from an EMBL/GenBank/DDBJ whole genome shotgun (WGS) entry which is preliminary data.</text>
</comment>
<dbReference type="RefSeq" id="WP_379768620.1">
    <property type="nucleotide sequence ID" value="NZ_JBHSMZ010000004.1"/>
</dbReference>
<dbReference type="SUPFAM" id="SSF51182">
    <property type="entry name" value="RmlC-like cupins"/>
    <property type="match status" value="1"/>
</dbReference>
<sequence length="165" mass="19552">MLKLVAKLLARPAVVDWLICRAMRTPYSHITKDGDVYMERYWLFNPYPADSSGKGNLLPSIRLHKIMRPDQDRHLHDHPWNARTFILRGWYLEEREGEFWDIERSEGETAALKFGEFHAITRVPECGVWTLFVTWRYRGTWGFLVNGKKVPWREYLNIESTNNAN</sequence>
<dbReference type="InterPro" id="IPR011051">
    <property type="entry name" value="RmlC_Cupin_sf"/>
</dbReference>
<evidence type="ECO:0000313" key="2">
    <source>
        <dbReference type="Proteomes" id="UP001596086"/>
    </source>
</evidence>